<comment type="subunit">
    <text evidence="20">Homodimer. The monomeric form is inactive while the homodimer is active.</text>
</comment>
<dbReference type="GO" id="GO:0005576">
    <property type="term" value="C:extracellular region"/>
    <property type="evidence" value="ECO:0007669"/>
    <property type="project" value="UniProtKB-SubCell"/>
</dbReference>
<dbReference type="Pfam" id="PF04389">
    <property type="entry name" value="Peptidase_M28"/>
    <property type="match status" value="1"/>
</dbReference>
<keyword evidence="16 21" id="KW-0697">Rotamase</keyword>
<dbReference type="GO" id="GO:0046872">
    <property type="term" value="F:metal ion binding"/>
    <property type="evidence" value="ECO:0007669"/>
    <property type="project" value="UniProtKB-KW"/>
</dbReference>
<comment type="subcellular location">
    <subcellularLocation>
        <location evidence="2">Endoplasmic reticulum</location>
    </subcellularLocation>
    <subcellularLocation>
        <location evidence="4">Golgi apparatus</location>
    </subcellularLocation>
    <subcellularLocation>
        <location evidence="3">Lysosome</location>
    </subcellularLocation>
    <subcellularLocation>
        <location evidence="5">Secreted</location>
    </subcellularLocation>
</comment>
<dbReference type="KEGG" id="mro:MROS_0710"/>
<evidence type="ECO:0000256" key="20">
    <source>
        <dbReference type="ARBA" id="ARBA00025833"/>
    </source>
</evidence>
<evidence type="ECO:0000256" key="17">
    <source>
        <dbReference type="ARBA" id="ARBA00023145"/>
    </source>
</evidence>
<evidence type="ECO:0000256" key="10">
    <source>
        <dbReference type="ARBA" id="ARBA00022729"/>
    </source>
</evidence>
<dbReference type="PRINTS" id="PR00153">
    <property type="entry name" value="CSAPPISMRASE"/>
</dbReference>
<evidence type="ECO:0000256" key="9">
    <source>
        <dbReference type="ARBA" id="ARBA00022723"/>
    </source>
</evidence>
<dbReference type="EC" id="5.2.1.8" evidence="21"/>
<evidence type="ECO:0000256" key="7">
    <source>
        <dbReference type="ARBA" id="ARBA00022645"/>
    </source>
</evidence>
<keyword evidence="12" id="KW-0256">Endoplasmic reticulum</keyword>
<feature type="domain" description="PPIase cyclophilin-type" evidence="23">
    <location>
        <begin position="510"/>
        <end position="672"/>
    </location>
</feature>
<evidence type="ECO:0000256" key="13">
    <source>
        <dbReference type="ARBA" id="ARBA00022833"/>
    </source>
</evidence>
<keyword evidence="14" id="KW-0333">Golgi apparatus</keyword>
<evidence type="ECO:0000259" key="22">
    <source>
        <dbReference type="PROSITE" id="PS50059"/>
    </source>
</evidence>
<keyword evidence="7" id="KW-0121">Carboxypeptidase</keyword>
<dbReference type="InterPro" id="IPR001179">
    <property type="entry name" value="PPIase_FKBP_dom"/>
</dbReference>
<protein>
    <recommendedName>
        <fullName evidence="21">peptidylprolyl isomerase</fullName>
        <ecNumber evidence="21">5.2.1.8</ecNumber>
    </recommendedName>
</protein>
<evidence type="ECO:0000256" key="14">
    <source>
        <dbReference type="ARBA" id="ARBA00023034"/>
    </source>
</evidence>
<evidence type="ECO:0000313" key="24">
    <source>
        <dbReference type="EMBL" id="AFN73953.1"/>
    </source>
</evidence>
<dbReference type="GO" id="GO:0004180">
    <property type="term" value="F:carboxypeptidase activity"/>
    <property type="evidence" value="ECO:0007669"/>
    <property type="project" value="UniProtKB-KW"/>
</dbReference>
<dbReference type="GO" id="GO:0004177">
    <property type="term" value="F:aminopeptidase activity"/>
    <property type="evidence" value="ECO:0007669"/>
    <property type="project" value="UniProtKB-KW"/>
</dbReference>
<dbReference type="eggNOG" id="COG2234">
    <property type="taxonomic scope" value="Bacteria"/>
</dbReference>
<name>I6ZY63_MELRP</name>
<dbReference type="HOGENOM" id="CLU_342507_0_0_10"/>
<sequence length="827" mass="92649">MPFLKINIPQLIFITKPEIIILHRVKLYGNTNMKRILRSAVLFYSIFISAFNSFSQTDSVFNKIYKLGTEDNRVMEHQHYLCNVFGGRLTGSNAYTNAALWALDKFKEWGLDAYLDEVGEMPVGFDRGPWFGKMIEPYEKNLTFGTPSYTAPTKGVQEGCAIYLPDSVIIHSSSLKDTAAGKWILIEGENNGWARDKDSISIITKNLINAGALGTIQKSPFPLRLLESRCVDSWDNLPVLPDIKLIDEQYDEIFNLLQENKIVKLQFDVRNHFYRGPVKYHNVIGILKGSEKPDEYVILGAHLDSFDGATGAIDNGSGVARMMEAIRLLSAAGAKPKRSIMIQLYAAEERGLVGSKSWVEKNKYTLDKISIMFNNDGGTNPLVALGLPESILKQVEGVLNPIRELKFEYPFSLDTIPKFRRAGRGGTDSHSFIMNGVPAPRLILRGPHVYRRTWHSIFDTYNEVIPSAQKHSSLIIALAAYQTANMDSLISREGAFLPDGLYAELNTNKGRILINLDYKRAPLTVSNFVGLAEGTIKNSEVPEGVPYFNGSIWHRVVPGHVIQAGKPVTGAEGPGYEFPNEISPELHHDKAGMVGMANAGPHTNGSQFYITLADRSYLDGNYTLFGEVEEGMDVVYKITEGDTIKRVQIIRIGEEANKFRPTTASFLTLLEQARKRVREEEKLKKQLEEEKINKLFPGIETYDDGSRHLIIQEGSDDNINAAYKIKAKYTGFQLLNDQKFHSDSLGLPGLSNKAGEFNFLPGKTNINPGLNKYIPLMKKGEKRIIILRPELAYGVYGYYGRNVVNGKRFVIPPNSTLVYEIEVIDRQ</sequence>
<feature type="domain" description="PPIase FKBP-type" evidence="22">
    <location>
        <begin position="722"/>
        <end position="827"/>
    </location>
</feature>
<dbReference type="PROSITE" id="PS50072">
    <property type="entry name" value="CSA_PPIASE_2"/>
    <property type="match status" value="1"/>
</dbReference>
<dbReference type="GO" id="GO:0005764">
    <property type="term" value="C:lysosome"/>
    <property type="evidence" value="ECO:0007669"/>
    <property type="project" value="UniProtKB-SubCell"/>
</dbReference>
<organism evidence="24 25">
    <name type="scientific">Melioribacter roseus (strain DSM 23840 / JCM 17771 / VKM B-2668 / P3M-2)</name>
    <dbReference type="NCBI Taxonomy" id="1191523"/>
    <lineage>
        <taxon>Bacteria</taxon>
        <taxon>Pseudomonadati</taxon>
        <taxon>Ignavibacteriota</taxon>
        <taxon>Ignavibacteria</taxon>
        <taxon>Ignavibacteriales</taxon>
        <taxon>Melioribacteraceae</taxon>
        <taxon>Melioribacter</taxon>
    </lineage>
</organism>
<evidence type="ECO:0000256" key="6">
    <source>
        <dbReference type="ARBA" id="ARBA00022525"/>
    </source>
</evidence>
<keyword evidence="10" id="KW-0732">Signal</keyword>
<keyword evidence="13" id="KW-0862">Zinc</keyword>
<dbReference type="PANTHER" id="PTHR12053:SF3">
    <property type="entry name" value="CARBOXYPEPTIDASE Q"/>
    <property type="match status" value="1"/>
</dbReference>
<evidence type="ECO:0000256" key="1">
    <source>
        <dbReference type="ARBA" id="ARBA00000971"/>
    </source>
</evidence>
<keyword evidence="8" id="KW-0645">Protease</keyword>
<evidence type="ECO:0000256" key="15">
    <source>
        <dbReference type="ARBA" id="ARBA00023049"/>
    </source>
</evidence>
<dbReference type="InterPro" id="IPR039866">
    <property type="entry name" value="CPQ"/>
</dbReference>
<evidence type="ECO:0000256" key="18">
    <source>
        <dbReference type="ARBA" id="ARBA00023180"/>
    </source>
</evidence>
<dbReference type="Gene3D" id="2.40.100.10">
    <property type="entry name" value="Cyclophilin-like"/>
    <property type="match status" value="1"/>
</dbReference>
<evidence type="ECO:0000256" key="12">
    <source>
        <dbReference type="ARBA" id="ARBA00022824"/>
    </source>
</evidence>
<evidence type="ECO:0000256" key="8">
    <source>
        <dbReference type="ARBA" id="ARBA00022670"/>
    </source>
</evidence>
<evidence type="ECO:0000313" key="25">
    <source>
        <dbReference type="Proteomes" id="UP000009011"/>
    </source>
</evidence>
<dbReference type="GO" id="GO:0006508">
    <property type="term" value="P:proteolysis"/>
    <property type="evidence" value="ECO:0007669"/>
    <property type="project" value="UniProtKB-KW"/>
</dbReference>
<accession>I6ZY63</accession>
<keyword evidence="19" id="KW-0458">Lysosome</keyword>
<evidence type="ECO:0000256" key="4">
    <source>
        <dbReference type="ARBA" id="ARBA00004555"/>
    </source>
</evidence>
<dbReference type="InterPro" id="IPR029000">
    <property type="entry name" value="Cyclophilin-like_dom_sf"/>
</dbReference>
<keyword evidence="24" id="KW-0031">Aminopeptidase</keyword>
<dbReference type="STRING" id="1191523.MROS_0710"/>
<keyword evidence="11" id="KW-0378">Hydrolase</keyword>
<dbReference type="eggNOG" id="COG0545">
    <property type="taxonomic scope" value="Bacteria"/>
</dbReference>
<keyword evidence="17" id="KW-0865">Zymogen</keyword>
<keyword evidence="21" id="KW-0413">Isomerase</keyword>
<dbReference type="InterPro" id="IPR007484">
    <property type="entry name" value="Peptidase_M28"/>
</dbReference>
<comment type="catalytic activity">
    <reaction evidence="1 21">
        <text>[protein]-peptidylproline (omega=180) = [protein]-peptidylproline (omega=0)</text>
        <dbReference type="Rhea" id="RHEA:16237"/>
        <dbReference type="Rhea" id="RHEA-COMP:10747"/>
        <dbReference type="Rhea" id="RHEA-COMP:10748"/>
        <dbReference type="ChEBI" id="CHEBI:83833"/>
        <dbReference type="ChEBI" id="CHEBI:83834"/>
        <dbReference type="EC" id="5.2.1.8"/>
    </reaction>
</comment>
<evidence type="ECO:0000256" key="5">
    <source>
        <dbReference type="ARBA" id="ARBA00004613"/>
    </source>
</evidence>
<dbReference type="Pfam" id="PF00254">
    <property type="entry name" value="FKBP_C"/>
    <property type="match status" value="1"/>
</dbReference>
<dbReference type="AlphaFoldDB" id="I6ZY63"/>
<evidence type="ECO:0000259" key="23">
    <source>
        <dbReference type="PROSITE" id="PS50072"/>
    </source>
</evidence>
<dbReference type="SUPFAM" id="SSF50891">
    <property type="entry name" value="Cyclophilin-like"/>
    <property type="match status" value="1"/>
</dbReference>
<dbReference type="Pfam" id="PF00160">
    <property type="entry name" value="Pro_isomerase"/>
    <property type="match status" value="1"/>
</dbReference>
<evidence type="ECO:0000256" key="19">
    <source>
        <dbReference type="ARBA" id="ARBA00023228"/>
    </source>
</evidence>
<keyword evidence="15" id="KW-0482">Metalloprotease</keyword>
<dbReference type="CDD" id="cd00317">
    <property type="entry name" value="cyclophilin"/>
    <property type="match status" value="1"/>
</dbReference>
<dbReference type="Proteomes" id="UP000009011">
    <property type="component" value="Chromosome"/>
</dbReference>
<evidence type="ECO:0000256" key="2">
    <source>
        <dbReference type="ARBA" id="ARBA00004240"/>
    </source>
</evidence>
<dbReference type="InterPro" id="IPR046357">
    <property type="entry name" value="PPIase_dom_sf"/>
</dbReference>
<evidence type="ECO:0000256" key="16">
    <source>
        <dbReference type="ARBA" id="ARBA00023110"/>
    </source>
</evidence>
<keyword evidence="9" id="KW-0479">Metal-binding</keyword>
<dbReference type="GO" id="GO:0070573">
    <property type="term" value="F:metallodipeptidase activity"/>
    <property type="evidence" value="ECO:0007669"/>
    <property type="project" value="InterPro"/>
</dbReference>
<evidence type="ECO:0000256" key="21">
    <source>
        <dbReference type="PROSITE-ProRule" id="PRU00277"/>
    </source>
</evidence>
<dbReference type="SUPFAM" id="SSF54534">
    <property type="entry name" value="FKBP-like"/>
    <property type="match status" value="1"/>
</dbReference>
<dbReference type="EMBL" id="CP003557">
    <property type="protein sequence ID" value="AFN73953.1"/>
    <property type="molecule type" value="Genomic_DNA"/>
</dbReference>
<keyword evidence="25" id="KW-1185">Reference proteome</keyword>
<keyword evidence="18" id="KW-0325">Glycoprotein</keyword>
<dbReference type="Gene3D" id="3.10.50.40">
    <property type="match status" value="1"/>
</dbReference>
<keyword evidence="6" id="KW-0964">Secreted</keyword>
<dbReference type="Gene3D" id="3.40.630.10">
    <property type="entry name" value="Zn peptidases"/>
    <property type="match status" value="1"/>
</dbReference>
<dbReference type="InterPro" id="IPR002130">
    <property type="entry name" value="Cyclophilin-type_PPIase_dom"/>
</dbReference>
<dbReference type="eggNOG" id="COG0652">
    <property type="taxonomic scope" value="Bacteria"/>
</dbReference>
<dbReference type="SUPFAM" id="SSF53187">
    <property type="entry name" value="Zn-dependent exopeptidases"/>
    <property type="match status" value="1"/>
</dbReference>
<dbReference type="OrthoDB" id="9807797at2"/>
<reference evidence="24 25" key="1">
    <citation type="journal article" date="2013" name="PLoS ONE">
        <title>Genomic analysis of Melioribacter roseus, facultatively anaerobic organotrophic bacterium representing a novel deep lineage within Bacteriodetes/Chlorobi group.</title>
        <authorList>
            <person name="Kadnikov V.V."/>
            <person name="Mardanov A.V."/>
            <person name="Podosokorskaya O.A."/>
            <person name="Gavrilov S.N."/>
            <person name="Kublanov I.V."/>
            <person name="Beletsky A.V."/>
            <person name="Bonch-Osmolovskaya E.A."/>
            <person name="Ravin N.V."/>
        </authorList>
    </citation>
    <scope>NUCLEOTIDE SEQUENCE [LARGE SCALE GENOMIC DNA]</scope>
    <source>
        <strain evidence="25">JCM 17771 / P3M-2</strain>
    </source>
</reference>
<dbReference type="PROSITE" id="PS50059">
    <property type="entry name" value="FKBP_PPIASE"/>
    <property type="match status" value="1"/>
</dbReference>
<dbReference type="Gene3D" id="3.50.30.30">
    <property type="match status" value="1"/>
</dbReference>
<gene>
    <name evidence="24" type="ordered locus">MROS_0710</name>
</gene>
<evidence type="ECO:0000256" key="3">
    <source>
        <dbReference type="ARBA" id="ARBA00004371"/>
    </source>
</evidence>
<evidence type="ECO:0000256" key="11">
    <source>
        <dbReference type="ARBA" id="ARBA00022801"/>
    </source>
</evidence>
<dbReference type="PANTHER" id="PTHR12053">
    <property type="entry name" value="PROTEASE FAMILY M28 PLASMA GLUTAMATE CARBOXYPEPTIDASE-RELATED"/>
    <property type="match status" value="1"/>
</dbReference>
<proteinExistence type="predicted"/>
<dbReference type="GO" id="GO:0003755">
    <property type="term" value="F:peptidyl-prolyl cis-trans isomerase activity"/>
    <property type="evidence" value="ECO:0007669"/>
    <property type="project" value="UniProtKB-KW"/>
</dbReference>